<dbReference type="GO" id="GO:0007015">
    <property type="term" value="P:actin filament organization"/>
    <property type="evidence" value="ECO:0007669"/>
    <property type="project" value="TreeGrafter"/>
</dbReference>
<accession>A0A1V6SHD2</accession>
<keyword evidence="5" id="KW-1017">Isopeptide bond</keyword>
<feature type="region of interest" description="Disordered" evidence="12">
    <location>
        <begin position="323"/>
        <end position="357"/>
    </location>
</feature>
<keyword evidence="9" id="KW-0832">Ubl conjugation</keyword>
<dbReference type="PROSITE" id="PS50942">
    <property type="entry name" value="ENTH"/>
    <property type="match status" value="1"/>
</dbReference>
<keyword evidence="11" id="KW-0472">Membrane</keyword>
<dbReference type="SUPFAM" id="SSF48464">
    <property type="entry name" value="ENTH/VHS domain"/>
    <property type="match status" value="1"/>
</dbReference>
<dbReference type="GO" id="GO:0030276">
    <property type="term" value="F:clathrin binding"/>
    <property type="evidence" value="ECO:0007669"/>
    <property type="project" value="TreeGrafter"/>
</dbReference>
<gene>
    <name evidence="14" type="ORF">PENFLA_c048G07839</name>
</gene>
<evidence type="ECO:0000256" key="10">
    <source>
        <dbReference type="ARBA" id="ARBA00023121"/>
    </source>
</evidence>
<evidence type="ECO:0000313" key="14">
    <source>
        <dbReference type="EMBL" id="OQE13432.1"/>
    </source>
</evidence>
<sequence>MSKVVRSVKNVTKGYSSVQVKVRNGMSRFDYIKLPGDHRVAAACAELPLPRLAAPVFSRATSNDTWGPTGTDMSEIAAMTFGSPNEFYEIMDMLDKRLNDKGKNWRHVLKSLKVLDYCLHEGSELVVTWARKNVYIIKTLREFTYVDEEGRDVGQNVRVAAKELTALVLDEDRLRSERSDRKLWKTRVSGLDEGYGSSSMEPPRRDRRRRNGDDDSDTEYRLAIEASKAEAEEERRRRAKETMATQDDEDLAKAIKLSREEEDLRKRELEESNAQSLFDDTPAQVQPTGYNQGYQQQGAVDWFGNPINPQQPMTTGYLNNQYAQPTGFQNQPTGMNNPYANGYQAQPSAFDQNPYGQQQNNLLQPQAALQPQHTAFNPNNPYGVDIFSQQQQQQQQQQQPQENYQTAGSNNPWAGNPSQQLQPADALKPMPTGSNNPFAQRTQTQFNKPAQTGPPTLNSLSEDRATNQFAQNNAQYGQSSQFTQPTQPNPIAGFQAPQPPKSTPPQDPHHARLNALLGSGEGQDTFGNVGDLRIPAQHTAPGTFVNSAGQGLDRLHATPTGNPFFNQQFTGMPQQTGYVQQQQQPANNNPWGGRQQQPGGGSLIDL</sequence>
<feature type="compositionally biased region" description="Polar residues" evidence="12">
    <location>
        <begin position="476"/>
        <end position="486"/>
    </location>
</feature>
<reference evidence="15" key="1">
    <citation type="journal article" date="2017" name="Nat. Microbiol.">
        <title>Global analysis of biosynthetic gene clusters reveals vast potential of secondary metabolite production in Penicillium species.</title>
        <authorList>
            <person name="Nielsen J.C."/>
            <person name="Grijseels S."/>
            <person name="Prigent S."/>
            <person name="Ji B."/>
            <person name="Dainat J."/>
            <person name="Nielsen K.F."/>
            <person name="Frisvad J.C."/>
            <person name="Workman M."/>
            <person name="Nielsen J."/>
        </authorList>
    </citation>
    <scope>NUCLEOTIDE SEQUENCE [LARGE SCALE GENOMIC DNA]</scope>
    <source>
        <strain evidence="15">IBT 14082</strain>
    </source>
</reference>
<dbReference type="SMART" id="SM00726">
    <property type="entry name" value="UIM"/>
    <property type="match status" value="2"/>
</dbReference>
<dbReference type="GO" id="GO:0005768">
    <property type="term" value="C:endosome"/>
    <property type="evidence" value="ECO:0007669"/>
    <property type="project" value="TreeGrafter"/>
</dbReference>
<evidence type="ECO:0000256" key="3">
    <source>
        <dbReference type="ARBA" id="ARBA00010130"/>
    </source>
</evidence>
<dbReference type="InterPro" id="IPR003903">
    <property type="entry name" value="UIM_dom"/>
</dbReference>
<dbReference type="FunFam" id="1.25.40.90:FF:000010">
    <property type="entry name" value="EH domain binding protein"/>
    <property type="match status" value="1"/>
</dbReference>
<feature type="region of interest" description="Disordered" evidence="12">
    <location>
        <begin position="476"/>
        <end position="513"/>
    </location>
</feature>
<evidence type="ECO:0000256" key="8">
    <source>
        <dbReference type="ARBA" id="ARBA00022737"/>
    </source>
</evidence>
<feature type="compositionally biased region" description="Basic and acidic residues" evidence="12">
    <location>
        <begin position="218"/>
        <end position="236"/>
    </location>
</feature>
<dbReference type="GO" id="GO:0000147">
    <property type="term" value="P:actin cortical patch assembly"/>
    <property type="evidence" value="ECO:0007669"/>
    <property type="project" value="UniProtKB-ARBA"/>
</dbReference>
<feature type="compositionally biased region" description="Low complexity" evidence="12">
    <location>
        <begin position="574"/>
        <end position="584"/>
    </location>
</feature>
<evidence type="ECO:0000259" key="13">
    <source>
        <dbReference type="PROSITE" id="PS50942"/>
    </source>
</evidence>
<keyword evidence="10" id="KW-0446">Lipid-binding</keyword>
<feature type="region of interest" description="Disordered" evidence="12">
    <location>
        <begin position="372"/>
        <end position="440"/>
    </location>
</feature>
<evidence type="ECO:0000256" key="5">
    <source>
        <dbReference type="ARBA" id="ARBA00022499"/>
    </source>
</evidence>
<dbReference type="STRING" id="254877.A0A1V6SHD2"/>
<evidence type="ECO:0000256" key="2">
    <source>
        <dbReference type="ARBA" id="ARBA00004496"/>
    </source>
</evidence>
<feature type="compositionally biased region" description="Pro residues" evidence="12">
    <location>
        <begin position="497"/>
        <end position="506"/>
    </location>
</feature>
<dbReference type="InterPro" id="IPR008942">
    <property type="entry name" value="ENTH_VHS"/>
</dbReference>
<dbReference type="GO" id="GO:0006897">
    <property type="term" value="P:endocytosis"/>
    <property type="evidence" value="ECO:0007669"/>
    <property type="project" value="TreeGrafter"/>
</dbReference>
<dbReference type="PANTHER" id="PTHR12276">
    <property type="entry name" value="EPSIN/ENT-RELATED"/>
    <property type="match status" value="1"/>
</dbReference>
<feature type="compositionally biased region" description="Polar residues" evidence="12">
    <location>
        <begin position="402"/>
        <end position="422"/>
    </location>
</feature>
<dbReference type="GO" id="GO:0005886">
    <property type="term" value="C:plasma membrane"/>
    <property type="evidence" value="ECO:0007669"/>
    <property type="project" value="TreeGrafter"/>
</dbReference>
<name>A0A1V6SHD2_9EURO</name>
<dbReference type="InterPro" id="IPR013182">
    <property type="entry name" value="DUF1720"/>
</dbReference>
<keyword evidence="7" id="KW-0254">Endocytosis</keyword>
<dbReference type="Proteomes" id="UP000191342">
    <property type="component" value="Unassembled WGS sequence"/>
</dbReference>
<feature type="compositionally biased region" description="Polar residues" evidence="12">
    <location>
        <begin position="323"/>
        <end position="356"/>
    </location>
</feature>
<dbReference type="CDD" id="cd16991">
    <property type="entry name" value="ENTH_Ent1_Ent2"/>
    <property type="match status" value="1"/>
</dbReference>
<evidence type="ECO:0000256" key="6">
    <source>
        <dbReference type="ARBA" id="ARBA00022553"/>
    </source>
</evidence>
<dbReference type="PANTHER" id="PTHR12276:SF110">
    <property type="entry name" value="EPSIN-1-RELATED"/>
    <property type="match status" value="1"/>
</dbReference>
<keyword evidence="6" id="KW-0597">Phosphoprotein</keyword>
<comment type="subcellular location">
    <subcellularLocation>
        <location evidence="2">Cytoplasm</location>
    </subcellularLocation>
    <subcellularLocation>
        <location evidence="1">Membrane</location>
        <topology evidence="1">Peripheral membrane protein</topology>
    </subcellularLocation>
</comment>
<keyword evidence="4" id="KW-0963">Cytoplasm</keyword>
<dbReference type="EMBL" id="MLQL01000048">
    <property type="protein sequence ID" value="OQE13432.1"/>
    <property type="molecule type" value="Genomic_DNA"/>
</dbReference>
<evidence type="ECO:0000256" key="9">
    <source>
        <dbReference type="ARBA" id="ARBA00022843"/>
    </source>
</evidence>
<evidence type="ECO:0000256" key="11">
    <source>
        <dbReference type="ARBA" id="ARBA00023136"/>
    </source>
</evidence>
<dbReference type="GO" id="GO:0005543">
    <property type="term" value="F:phospholipid binding"/>
    <property type="evidence" value="ECO:0007669"/>
    <property type="project" value="TreeGrafter"/>
</dbReference>
<dbReference type="SMART" id="SM00273">
    <property type="entry name" value="ENTH"/>
    <property type="match status" value="1"/>
</dbReference>
<dbReference type="AlphaFoldDB" id="A0A1V6SHD2"/>
<dbReference type="Pfam" id="PF08226">
    <property type="entry name" value="DUF1720"/>
    <property type="match status" value="1"/>
</dbReference>
<dbReference type="GO" id="GO:0070530">
    <property type="term" value="F:K63-linked polyubiquitin modification-dependent protein binding"/>
    <property type="evidence" value="ECO:0007669"/>
    <property type="project" value="UniProtKB-ARBA"/>
</dbReference>
<evidence type="ECO:0000256" key="1">
    <source>
        <dbReference type="ARBA" id="ARBA00004170"/>
    </source>
</evidence>
<organism evidence="14 15">
    <name type="scientific">Penicillium flavigenum</name>
    <dbReference type="NCBI Taxonomy" id="254877"/>
    <lineage>
        <taxon>Eukaryota</taxon>
        <taxon>Fungi</taxon>
        <taxon>Dikarya</taxon>
        <taxon>Ascomycota</taxon>
        <taxon>Pezizomycotina</taxon>
        <taxon>Eurotiomycetes</taxon>
        <taxon>Eurotiomycetidae</taxon>
        <taxon>Eurotiales</taxon>
        <taxon>Aspergillaceae</taxon>
        <taxon>Penicillium</taxon>
    </lineage>
</organism>
<feature type="domain" description="ENTH" evidence="13">
    <location>
        <begin position="45"/>
        <end position="178"/>
    </location>
</feature>
<keyword evidence="8" id="KW-0677">Repeat</keyword>
<dbReference type="PROSITE" id="PS50330">
    <property type="entry name" value="UIM"/>
    <property type="match status" value="1"/>
</dbReference>
<evidence type="ECO:0000256" key="4">
    <source>
        <dbReference type="ARBA" id="ARBA00022490"/>
    </source>
</evidence>
<feature type="compositionally biased region" description="Low complexity" evidence="12">
    <location>
        <begin position="389"/>
        <end position="401"/>
    </location>
</feature>
<evidence type="ECO:0000313" key="15">
    <source>
        <dbReference type="Proteomes" id="UP000191342"/>
    </source>
</evidence>
<keyword evidence="15" id="KW-1185">Reference proteome</keyword>
<dbReference type="InterPro" id="IPR013809">
    <property type="entry name" value="ENTH"/>
</dbReference>
<comment type="similarity">
    <text evidence="3">Belongs to the epsin family.</text>
</comment>
<dbReference type="OrthoDB" id="4033880at2759"/>
<dbReference type="Gene3D" id="1.25.40.90">
    <property type="match status" value="1"/>
</dbReference>
<feature type="region of interest" description="Disordered" evidence="12">
    <location>
        <begin position="573"/>
        <end position="606"/>
    </location>
</feature>
<proteinExistence type="inferred from homology"/>
<dbReference type="GO" id="GO:0030125">
    <property type="term" value="C:clathrin vesicle coat"/>
    <property type="evidence" value="ECO:0007669"/>
    <property type="project" value="TreeGrafter"/>
</dbReference>
<dbReference type="Pfam" id="PF01417">
    <property type="entry name" value="ENTH"/>
    <property type="match status" value="1"/>
</dbReference>
<comment type="caution">
    <text evidence="14">The sequence shown here is derived from an EMBL/GenBank/DDBJ whole genome shotgun (WGS) entry which is preliminary data.</text>
</comment>
<protein>
    <recommendedName>
        <fullName evidence="13">ENTH domain-containing protein</fullName>
    </recommendedName>
</protein>
<feature type="region of interest" description="Disordered" evidence="12">
    <location>
        <begin position="192"/>
        <end position="251"/>
    </location>
</feature>
<evidence type="ECO:0000256" key="7">
    <source>
        <dbReference type="ARBA" id="ARBA00022583"/>
    </source>
</evidence>
<evidence type="ECO:0000256" key="12">
    <source>
        <dbReference type="SAM" id="MobiDB-lite"/>
    </source>
</evidence>